<dbReference type="Proteomes" id="UP000499080">
    <property type="component" value="Unassembled WGS sequence"/>
</dbReference>
<evidence type="ECO:0000256" key="1">
    <source>
        <dbReference type="SAM" id="MobiDB-lite"/>
    </source>
</evidence>
<keyword evidence="3" id="KW-1185">Reference proteome</keyword>
<name>A0A4Y2KVB5_ARAVE</name>
<proteinExistence type="predicted"/>
<reference evidence="2 3" key="1">
    <citation type="journal article" date="2019" name="Sci. Rep.">
        <title>Orb-weaving spider Araneus ventricosus genome elucidates the spidroin gene catalogue.</title>
        <authorList>
            <person name="Kono N."/>
            <person name="Nakamura H."/>
            <person name="Ohtoshi R."/>
            <person name="Moran D.A.P."/>
            <person name="Shinohara A."/>
            <person name="Yoshida Y."/>
            <person name="Fujiwara M."/>
            <person name="Mori M."/>
            <person name="Tomita M."/>
            <person name="Arakawa K."/>
        </authorList>
    </citation>
    <scope>NUCLEOTIDE SEQUENCE [LARGE SCALE GENOMIC DNA]</scope>
</reference>
<sequence>MALRQMTTPDLEPGHLESDLEPGTLLSQSRHHITRTRRYVASSAMGSFSSITTVSAFPEDAKTFILSWETSRSRGASCEYILFY</sequence>
<feature type="region of interest" description="Disordered" evidence="1">
    <location>
        <begin position="1"/>
        <end position="27"/>
    </location>
</feature>
<dbReference type="EMBL" id="BGPR01005044">
    <property type="protein sequence ID" value="GBN06248.1"/>
    <property type="molecule type" value="Genomic_DNA"/>
</dbReference>
<evidence type="ECO:0000313" key="2">
    <source>
        <dbReference type="EMBL" id="GBN06248.1"/>
    </source>
</evidence>
<dbReference type="AlphaFoldDB" id="A0A4Y2KVB5"/>
<gene>
    <name evidence="2" type="ORF">AVEN_105373_1</name>
</gene>
<accession>A0A4Y2KVB5</accession>
<comment type="caution">
    <text evidence="2">The sequence shown here is derived from an EMBL/GenBank/DDBJ whole genome shotgun (WGS) entry which is preliminary data.</text>
</comment>
<protein>
    <submittedName>
        <fullName evidence="2">Uncharacterized protein</fullName>
    </submittedName>
</protein>
<organism evidence="2 3">
    <name type="scientific">Araneus ventricosus</name>
    <name type="common">Orbweaver spider</name>
    <name type="synonym">Epeira ventricosa</name>
    <dbReference type="NCBI Taxonomy" id="182803"/>
    <lineage>
        <taxon>Eukaryota</taxon>
        <taxon>Metazoa</taxon>
        <taxon>Ecdysozoa</taxon>
        <taxon>Arthropoda</taxon>
        <taxon>Chelicerata</taxon>
        <taxon>Arachnida</taxon>
        <taxon>Araneae</taxon>
        <taxon>Araneomorphae</taxon>
        <taxon>Entelegynae</taxon>
        <taxon>Araneoidea</taxon>
        <taxon>Araneidae</taxon>
        <taxon>Araneus</taxon>
    </lineage>
</organism>
<evidence type="ECO:0000313" key="3">
    <source>
        <dbReference type="Proteomes" id="UP000499080"/>
    </source>
</evidence>